<feature type="repeat" description="TPR" evidence="3">
    <location>
        <begin position="116"/>
        <end position="149"/>
    </location>
</feature>
<reference evidence="4 5" key="1">
    <citation type="submission" date="2019-08" db="EMBL/GenBank/DDBJ databases">
        <title>The genome of the soybean aphid Biotype 1, its phylome, world population structure and adaptation to the North American continent.</title>
        <authorList>
            <person name="Giordano R."/>
            <person name="Donthu R.K."/>
            <person name="Hernandez A.G."/>
            <person name="Wright C.L."/>
            <person name="Zimin A.V."/>
        </authorList>
    </citation>
    <scope>NUCLEOTIDE SEQUENCE [LARGE SCALE GENOMIC DNA]</scope>
    <source>
        <tissue evidence="4">Whole aphids</tissue>
    </source>
</reference>
<evidence type="ECO:0000313" key="4">
    <source>
        <dbReference type="EMBL" id="KAE9542337.1"/>
    </source>
</evidence>
<dbReference type="EMBL" id="VYZN01000011">
    <property type="protein sequence ID" value="KAE9542337.1"/>
    <property type="molecule type" value="Genomic_DNA"/>
</dbReference>
<dbReference type="FunFam" id="1.25.40.10:FF:000162">
    <property type="entry name" value="CTR9 homolog, Paf1/RNA polymerase II complex component"/>
    <property type="match status" value="1"/>
</dbReference>
<comment type="caution">
    <text evidence="4">The sequence shown here is derived from an EMBL/GenBank/DDBJ whole genome shotgun (WGS) entry which is preliminary data.</text>
</comment>
<dbReference type="Pfam" id="PF13181">
    <property type="entry name" value="TPR_8"/>
    <property type="match status" value="3"/>
</dbReference>
<dbReference type="InterPro" id="IPR019734">
    <property type="entry name" value="TPR_rpt"/>
</dbReference>
<evidence type="ECO:0000256" key="2">
    <source>
        <dbReference type="ARBA" id="ARBA00022803"/>
    </source>
</evidence>
<dbReference type="InterPro" id="IPR031101">
    <property type="entry name" value="Ctr9"/>
</dbReference>
<dbReference type="Gene3D" id="1.25.40.10">
    <property type="entry name" value="Tetratricopeptide repeat domain"/>
    <property type="match status" value="3"/>
</dbReference>
<dbReference type="Pfam" id="PF07719">
    <property type="entry name" value="TPR_2"/>
    <property type="match status" value="1"/>
</dbReference>
<protein>
    <submittedName>
        <fullName evidence="4">Uncharacterized protein</fullName>
    </submittedName>
</protein>
<accession>A0A6G0U042</accession>
<organism evidence="4 5">
    <name type="scientific">Aphis glycines</name>
    <name type="common">Soybean aphid</name>
    <dbReference type="NCBI Taxonomy" id="307491"/>
    <lineage>
        <taxon>Eukaryota</taxon>
        <taxon>Metazoa</taxon>
        <taxon>Ecdysozoa</taxon>
        <taxon>Arthropoda</taxon>
        <taxon>Hexapoda</taxon>
        <taxon>Insecta</taxon>
        <taxon>Pterygota</taxon>
        <taxon>Neoptera</taxon>
        <taxon>Paraneoptera</taxon>
        <taxon>Hemiptera</taxon>
        <taxon>Sternorrhyncha</taxon>
        <taxon>Aphidomorpha</taxon>
        <taxon>Aphidoidea</taxon>
        <taxon>Aphididae</taxon>
        <taxon>Aphidini</taxon>
        <taxon>Aphis</taxon>
        <taxon>Aphis</taxon>
    </lineage>
</organism>
<dbReference type="GO" id="GO:0000993">
    <property type="term" value="F:RNA polymerase II complex binding"/>
    <property type="evidence" value="ECO:0007669"/>
    <property type="project" value="TreeGrafter"/>
</dbReference>
<evidence type="ECO:0000256" key="1">
    <source>
        <dbReference type="ARBA" id="ARBA00022737"/>
    </source>
</evidence>
<dbReference type="InterPro" id="IPR013105">
    <property type="entry name" value="TPR_2"/>
</dbReference>
<dbReference type="PANTHER" id="PTHR14027">
    <property type="entry name" value="RNA POLYMERASE-ASSOCIATED PROTEIN CTR9"/>
    <property type="match status" value="1"/>
</dbReference>
<dbReference type="FunFam" id="1.25.40.10:FF:000322">
    <property type="entry name" value="RNA polymerase-associated protein CTR9 homolog"/>
    <property type="match status" value="1"/>
</dbReference>
<dbReference type="AlphaFoldDB" id="A0A6G0U042"/>
<dbReference type="GO" id="GO:0016593">
    <property type="term" value="C:Cdc73/Paf1 complex"/>
    <property type="evidence" value="ECO:0007669"/>
    <property type="project" value="TreeGrafter"/>
</dbReference>
<dbReference type="Pfam" id="PF14559">
    <property type="entry name" value="TPR_19"/>
    <property type="match status" value="1"/>
</dbReference>
<name>A0A6G0U042_APHGL</name>
<evidence type="ECO:0000256" key="3">
    <source>
        <dbReference type="PROSITE-ProRule" id="PRU00339"/>
    </source>
</evidence>
<dbReference type="GO" id="GO:0006368">
    <property type="term" value="P:transcription elongation by RNA polymerase II"/>
    <property type="evidence" value="ECO:0007669"/>
    <property type="project" value="TreeGrafter"/>
</dbReference>
<sequence>MRALDMLAAYYVQIAKREKNKDERIKLISRATQLYTTGDKIIIHDVNHLLGRAFFCLLDSNKIDQADTQFNFVLNQSLNNIPAQLGKAYIAFNRKDYRGSLTYFKKVLRSNPNCPTDVRLGLAHCFLKLGNIEKARLSFERTIELDSKCVDALVGLGIMKLNSECLSDIELGVNLLSEAYKIDPTNPLVLNHLSNHFFFKKNYKTSQTLAYHALQNTENETIKAKSCYNIAKCFHAENDYELAFQYYYQATQFASIKFVIPYFGLGQMYINRGDIENAAQCFEKVLKTVPNSNESMKILGLLYADSKNQQKRDIAKIYLKKITEYDPDDIEAWIELAKILERSDVEEALSAYNTAINLMQKNPNNTIPPEILNNVAALNYRLGNLDQSFSQLEESLSLSKKMAITNQDYNSIIVTINYNLARILEAQFQFQKAEIYYKDILKEHPNYIDCYLRLGCMARDRNQIDLASNWLKEALRIDNDNSDALSLLGNLHLSKKEWNLGQKKFEHILKNPSTLNDSYALIALGNVWLQTLHEPNKNKDLQKKHENYAMQFYTKVLRHEPGNIWAANGVGCVLAHQGYINEAGDIFFQVREATANFPDICLNIAHIYIEQKQFLSGIQMYEYCIKTFYKYDNVDVLQYLGCAYYKAGKFKEAKAVFSKARRVAPQDSVLIYNFAKTLQKLASQILKDE</sequence>
<dbReference type="InterPro" id="IPR011990">
    <property type="entry name" value="TPR-like_helical_dom_sf"/>
</dbReference>
<gene>
    <name evidence="4" type="ORF">AGLY_003464</name>
</gene>
<evidence type="ECO:0000313" key="5">
    <source>
        <dbReference type="Proteomes" id="UP000475862"/>
    </source>
</evidence>
<feature type="repeat" description="TPR" evidence="3">
    <location>
        <begin position="259"/>
        <end position="292"/>
    </location>
</feature>
<dbReference type="GO" id="GO:0006355">
    <property type="term" value="P:regulation of DNA-templated transcription"/>
    <property type="evidence" value="ECO:0007669"/>
    <property type="project" value="InterPro"/>
</dbReference>
<dbReference type="SUPFAM" id="SSF48452">
    <property type="entry name" value="TPR-like"/>
    <property type="match status" value="3"/>
</dbReference>
<keyword evidence="2 3" id="KW-0802">TPR repeat</keyword>
<proteinExistence type="predicted"/>
<dbReference type="PANTHER" id="PTHR14027:SF2">
    <property type="entry name" value="RNA POLYMERASE-ASSOCIATED PROTEIN CTR9 HOMOLOG"/>
    <property type="match status" value="1"/>
</dbReference>
<dbReference type="Proteomes" id="UP000475862">
    <property type="component" value="Unassembled WGS sequence"/>
</dbReference>
<dbReference type="SMART" id="SM00028">
    <property type="entry name" value="TPR"/>
    <property type="match status" value="11"/>
</dbReference>
<dbReference type="Pfam" id="PF13174">
    <property type="entry name" value="TPR_6"/>
    <property type="match status" value="1"/>
</dbReference>
<keyword evidence="1" id="KW-0677">Repeat</keyword>
<keyword evidence="5" id="KW-1185">Reference proteome</keyword>
<feature type="repeat" description="TPR" evidence="3">
    <location>
        <begin position="634"/>
        <end position="667"/>
    </location>
</feature>
<dbReference type="PROSITE" id="PS50005">
    <property type="entry name" value="TPR"/>
    <property type="match status" value="3"/>
</dbReference>
<dbReference type="OrthoDB" id="343875at2759"/>
<dbReference type="SUPFAM" id="SSF81901">
    <property type="entry name" value="HCP-like"/>
    <property type="match status" value="1"/>
</dbReference>